<organism evidence="1 2">
    <name type="scientific">Nonomuraea jabiensis</name>
    <dbReference type="NCBI Taxonomy" id="882448"/>
    <lineage>
        <taxon>Bacteria</taxon>
        <taxon>Bacillati</taxon>
        <taxon>Actinomycetota</taxon>
        <taxon>Actinomycetes</taxon>
        <taxon>Streptosporangiales</taxon>
        <taxon>Streptosporangiaceae</taxon>
        <taxon>Nonomuraea</taxon>
    </lineage>
</organism>
<dbReference type="Proteomes" id="UP000579153">
    <property type="component" value="Unassembled WGS sequence"/>
</dbReference>
<name>A0A7W9LE17_9ACTN</name>
<evidence type="ECO:0000313" key="1">
    <source>
        <dbReference type="EMBL" id="MBB5780385.1"/>
    </source>
</evidence>
<reference evidence="1 2" key="1">
    <citation type="submission" date="2020-08" db="EMBL/GenBank/DDBJ databases">
        <title>Sequencing the genomes of 1000 actinobacteria strains.</title>
        <authorList>
            <person name="Klenk H.-P."/>
        </authorList>
    </citation>
    <scope>NUCLEOTIDE SEQUENCE [LARGE SCALE GENOMIC DNA]</scope>
    <source>
        <strain evidence="1 2">DSM 45507</strain>
    </source>
</reference>
<comment type="caution">
    <text evidence="1">The sequence shown here is derived from an EMBL/GenBank/DDBJ whole genome shotgun (WGS) entry which is preliminary data.</text>
</comment>
<dbReference type="EMBL" id="JACHMB010000001">
    <property type="protein sequence ID" value="MBB5780385.1"/>
    <property type="molecule type" value="Genomic_DNA"/>
</dbReference>
<gene>
    <name evidence="1" type="ORF">HD596_007141</name>
</gene>
<keyword evidence="2" id="KW-1185">Reference proteome</keyword>
<protein>
    <submittedName>
        <fullName evidence="1">Uncharacterized protein</fullName>
    </submittedName>
</protein>
<dbReference type="AlphaFoldDB" id="A0A7W9LE17"/>
<proteinExistence type="predicted"/>
<evidence type="ECO:0000313" key="2">
    <source>
        <dbReference type="Proteomes" id="UP000579153"/>
    </source>
</evidence>
<sequence>MVGIWVVRPAVTVNGTAVTLAVAAASLVGGHPAALRVHGLDVEEGDVAAVRA</sequence>
<accession>A0A7W9LE17</accession>